<sequence length="323" mass="34124">MPNLGIIFLTGLLAGGISCAAVQGALLATMGTDRKKVFLFLGSKLIAHIILGGILGLLGEVFKISIGLTAAFQIAISIYVMGVALAMLDVHPFFRRFLWQTPKFLGRYLRNTSKSEDWSAPLILGAGTVFIPCGVTQGMMAVSMASGSFLSGALVLGVFVLGTSPVFLALGLAVTTLGDKFRKWVAYALIAVSLWTLNGGLVMAGSPVTAQKVLAGAECALTVCKSEEVTNQEATDEVTISFLNNRYETDKKVVKAGSKIKLNLVNKAGYGCIQAFTIPALNISKVVQPGKTQTLEVTVPDKAGKLDFSCSMGMYTGQLTIVN</sequence>
<dbReference type="STRING" id="1797263.A2397_02355"/>
<dbReference type="InterPro" id="IPR008972">
    <property type="entry name" value="Cupredoxin"/>
</dbReference>
<dbReference type="SUPFAM" id="SSF49503">
    <property type="entry name" value="Cupredoxins"/>
    <property type="match status" value="1"/>
</dbReference>
<feature type="domain" description="EfeO-type cupredoxin-like" evidence="3">
    <location>
        <begin position="221"/>
        <end position="321"/>
    </location>
</feature>
<protein>
    <recommendedName>
        <fullName evidence="6">Urease accessory protein UreH-like transmembrane domain-containing protein</fullName>
    </recommendedName>
</protein>
<feature type="transmembrane region" description="Helical" evidence="1">
    <location>
        <begin position="6"/>
        <end position="30"/>
    </location>
</feature>
<feature type="transmembrane region" description="Helical" evidence="1">
    <location>
        <begin position="37"/>
        <end position="58"/>
    </location>
</feature>
<evidence type="ECO:0008006" key="6">
    <source>
        <dbReference type="Google" id="ProtNLM"/>
    </source>
</evidence>
<keyword evidence="1" id="KW-1133">Transmembrane helix</keyword>
<keyword evidence="1" id="KW-0472">Membrane</keyword>
<dbReference type="Pfam" id="PF13473">
    <property type="entry name" value="Cupredoxin_1"/>
    <property type="match status" value="1"/>
</dbReference>
<comment type="caution">
    <text evidence="4">The sequence shown here is derived from an EMBL/GenBank/DDBJ whole genome shotgun (WGS) entry which is preliminary data.</text>
</comment>
<dbReference type="Gene3D" id="2.60.40.420">
    <property type="entry name" value="Cupredoxins - blue copper proteins"/>
    <property type="match status" value="1"/>
</dbReference>
<reference evidence="4 5" key="1">
    <citation type="journal article" date="2016" name="Nat. Commun.">
        <title>Thousands of microbial genomes shed light on interconnected biogeochemical processes in an aquifer system.</title>
        <authorList>
            <person name="Anantharaman K."/>
            <person name="Brown C.T."/>
            <person name="Hug L.A."/>
            <person name="Sharon I."/>
            <person name="Castelle C.J."/>
            <person name="Probst A.J."/>
            <person name="Thomas B.C."/>
            <person name="Singh A."/>
            <person name="Wilkins M.J."/>
            <person name="Karaoz U."/>
            <person name="Brodie E.L."/>
            <person name="Williams K.H."/>
            <person name="Hubbard S.S."/>
            <person name="Banfield J.F."/>
        </authorList>
    </citation>
    <scope>NUCLEOTIDE SEQUENCE [LARGE SCALE GENOMIC DNA]</scope>
</reference>
<dbReference type="InterPro" id="IPR028096">
    <property type="entry name" value="EfeO_Cupredoxin"/>
</dbReference>
<feature type="transmembrane region" description="Helical" evidence="1">
    <location>
        <begin position="149"/>
        <end position="172"/>
    </location>
</feature>
<feature type="transmembrane region" description="Helical" evidence="1">
    <location>
        <begin position="64"/>
        <end position="88"/>
    </location>
</feature>
<name>A0A1F4ZVN4_9BACT</name>
<dbReference type="InterPro" id="IPR039447">
    <property type="entry name" value="UreH-like_TM_dom"/>
</dbReference>
<dbReference type="Pfam" id="PF13386">
    <property type="entry name" value="DsbD_2"/>
    <property type="match status" value="1"/>
</dbReference>
<dbReference type="PANTHER" id="PTHR42208:SF1">
    <property type="entry name" value="HEAVY METAL TRANSPORTER"/>
    <property type="match status" value="1"/>
</dbReference>
<evidence type="ECO:0000313" key="5">
    <source>
        <dbReference type="Proteomes" id="UP000176424"/>
    </source>
</evidence>
<accession>A0A1F4ZVN4</accession>
<dbReference type="EMBL" id="MEXR01000032">
    <property type="protein sequence ID" value="OGD09507.1"/>
    <property type="molecule type" value="Genomic_DNA"/>
</dbReference>
<evidence type="ECO:0000259" key="2">
    <source>
        <dbReference type="Pfam" id="PF13386"/>
    </source>
</evidence>
<feature type="domain" description="Urease accessory protein UreH-like transmembrane" evidence="2">
    <location>
        <begin position="7"/>
        <end position="190"/>
    </location>
</feature>
<evidence type="ECO:0000259" key="3">
    <source>
        <dbReference type="Pfam" id="PF13473"/>
    </source>
</evidence>
<evidence type="ECO:0000256" key="1">
    <source>
        <dbReference type="SAM" id="Phobius"/>
    </source>
</evidence>
<proteinExistence type="predicted"/>
<evidence type="ECO:0000313" key="4">
    <source>
        <dbReference type="EMBL" id="OGD09507.1"/>
    </source>
</evidence>
<gene>
    <name evidence="4" type="ORF">A2397_02355</name>
</gene>
<dbReference type="AlphaFoldDB" id="A0A1F4ZVN4"/>
<feature type="transmembrane region" description="Helical" evidence="1">
    <location>
        <begin position="120"/>
        <end position="143"/>
    </location>
</feature>
<dbReference type="Proteomes" id="UP000176424">
    <property type="component" value="Unassembled WGS sequence"/>
</dbReference>
<keyword evidence="1" id="KW-0812">Transmembrane</keyword>
<dbReference type="PANTHER" id="PTHR42208">
    <property type="entry name" value="HEAVY METAL TRANSPORTER-RELATED"/>
    <property type="match status" value="1"/>
</dbReference>
<organism evidence="4 5">
    <name type="scientific">Candidatus Amesbacteria bacterium RIFOXYB1_FULL_44_23</name>
    <dbReference type="NCBI Taxonomy" id="1797263"/>
    <lineage>
        <taxon>Bacteria</taxon>
        <taxon>Candidatus Amesiibacteriota</taxon>
    </lineage>
</organism>
<feature type="transmembrane region" description="Helical" evidence="1">
    <location>
        <begin position="184"/>
        <end position="204"/>
    </location>
</feature>